<protein>
    <submittedName>
        <fullName evidence="4">N-acetyltransferase</fullName>
    </submittedName>
</protein>
<dbReference type="SUPFAM" id="SSF55729">
    <property type="entry name" value="Acyl-CoA N-acyltransferases (Nat)"/>
    <property type="match status" value="1"/>
</dbReference>
<dbReference type="CDD" id="cd04301">
    <property type="entry name" value="NAT_SF"/>
    <property type="match status" value="1"/>
</dbReference>
<sequence>MFEVREDDLSGEQTRALLALHLAGMHASSPPGCVFALDLSGLQSPGVTVWAAWRKERVASVGALKIAAEGTAEVKSMRTHPDFVRMGAGSAILETIIATAKARGMRRLSLETGSGPAFEPALHLYRRRGFMNGAAFGSYTESAFNQFLHLELS</sequence>
<gene>
    <name evidence="4" type="ORF">MOTC310_18665</name>
</gene>
<dbReference type="Pfam" id="PF00583">
    <property type="entry name" value="Acetyltransf_1"/>
    <property type="match status" value="1"/>
</dbReference>
<evidence type="ECO:0000313" key="4">
    <source>
        <dbReference type="EMBL" id="MEE7492388.1"/>
    </source>
</evidence>
<dbReference type="PROSITE" id="PS51186">
    <property type="entry name" value="GNAT"/>
    <property type="match status" value="1"/>
</dbReference>
<evidence type="ECO:0000256" key="1">
    <source>
        <dbReference type="ARBA" id="ARBA00022679"/>
    </source>
</evidence>
<comment type="caution">
    <text evidence="4">The sequence shown here is derived from an EMBL/GenBank/DDBJ whole genome shotgun (WGS) entry which is preliminary data.</text>
</comment>
<reference evidence="4 5" key="1">
    <citation type="journal article" date="2012" name="Genet. Mol. Biol.">
        <title>Analysis of 16S rRNA and mxaF genes revealing insights into Methylobacterium niche-specific plant association.</title>
        <authorList>
            <person name="Dourado M.N."/>
            <person name="Andreote F.D."/>
            <person name="Dini-Andreote F."/>
            <person name="Conti R."/>
            <person name="Araujo J.M."/>
            <person name="Araujo W.L."/>
        </authorList>
    </citation>
    <scope>NUCLEOTIDE SEQUENCE [LARGE SCALE GENOMIC DNA]</scope>
    <source>
        <strain evidence="4 5">TC3-10</strain>
    </source>
</reference>
<keyword evidence="2" id="KW-0012">Acyltransferase</keyword>
<evidence type="ECO:0000259" key="3">
    <source>
        <dbReference type="PROSITE" id="PS51186"/>
    </source>
</evidence>
<evidence type="ECO:0000256" key="2">
    <source>
        <dbReference type="ARBA" id="ARBA00023315"/>
    </source>
</evidence>
<keyword evidence="1" id="KW-0808">Transferase</keyword>
<evidence type="ECO:0000313" key="5">
    <source>
        <dbReference type="Proteomes" id="UP001355206"/>
    </source>
</evidence>
<dbReference type="InterPro" id="IPR000182">
    <property type="entry name" value="GNAT_dom"/>
</dbReference>
<organism evidence="4 5">
    <name type="scientific">Methylobacterium oryzae</name>
    <dbReference type="NCBI Taxonomy" id="334852"/>
    <lineage>
        <taxon>Bacteria</taxon>
        <taxon>Pseudomonadati</taxon>
        <taxon>Pseudomonadota</taxon>
        <taxon>Alphaproteobacteria</taxon>
        <taxon>Hyphomicrobiales</taxon>
        <taxon>Methylobacteriaceae</taxon>
        <taxon>Methylobacterium</taxon>
    </lineage>
</organism>
<dbReference type="Gene3D" id="3.40.630.30">
    <property type="match status" value="1"/>
</dbReference>
<feature type="domain" description="N-acetyltransferase" evidence="3">
    <location>
        <begin position="2"/>
        <end position="153"/>
    </location>
</feature>
<dbReference type="EMBL" id="MLCA01000010">
    <property type="protein sequence ID" value="MEE7492388.1"/>
    <property type="molecule type" value="Genomic_DNA"/>
</dbReference>
<proteinExistence type="predicted"/>
<dbReference type="PANTHER" id="PTHR43877:SF5">
    <property type="entry name" value="BLL8307 PROTEIN"/>
    <property type="match status" value="1"/>
</dbReference>
<dbReference type="PANTHER" id="PTHR43877">
    <property type="entry name" value="AMINOALKYLPHOSPHONATE N-ACETYLTRANSFERASE-RELATED-RELATED"/>
    <property type="match status" value="1"/>
</dbReference>
<dbReference type="InterPro" id="IPR016181">
    <property type="entry name" value="Acyl_CoA_acyltransferase"/>
</dbReference>
<dbReference type="Proteomes" id="UP001355206">
    <property type="component" value="Unassembled WGS sequence"/>
</dbReference>
<dbReference type="InterPro" id="IPR050832">
    <property type="entry name" value="Bact_Acetyltransf"/>
</dbReference>
<dbReference type="RefSeq" id="WP_331302893.1">
    <property type="nucleotide sequence ID" value="NZ_MLCA01000010.1"/>
</dbReference>
<accession>A0ABU7TS11</accession>
<name>A0ABU7TS11_9HYPH</name>
<keyword evidence="5" id="KW-1185">Reference proteome</keyword>